<protein>
    <submittedName>
        <fullName evidence="2">Uncharacterized protein</fullName>
    </submittedName>
</protein>
<dbReference type="AlphaFoldDB" id="A0AAD4VH47"/>
<keyword evidence="3" id="KW-1185">Reference proteome</keyword>
<comment type="caution">
    <text evidence="2">The sequence shown here is derived from an EMBL/GenBank/DDBJ whole genome shotgun (WGS) entry which is preliminary data.</text>
</comment>
<feature type="compositionally biased region" description="Polar residues" evidence="1">
    <location>
        <begin position="9"/>
        <end position="23"/>
    </location>
</feature>
<feature type="region of interest" description="Disordered" evidence="1">
    <location>
        <begin position="1"/>
        <end position="29"/>
    </location>
</feature>
<evidence type="ECO:0000313" key="2">
    <source>
        <dbReference type="EMBL" id="KAI5323851.1"/>
    </source>
</evidence>
<gene>
    <name evidence="2" type="ORF">L3X38_032924</name>
</gene>
<sequence length="290" mass="32157">MVTTRSRRPFSSSATPDHSPSRSTRCRSADNPTSIVTLAASRSRLSSSRCSHSSIASSASHHPLISHFVSPVCSTCYTDVVYHCPLLIEEDFDLSGFGSTFVDFLSRHCLLPLVRGLPLPNFQLVREIYANFSNVSDASASLSGIVVRVRGISIPLSFHFISATLNLAPIRFGSSCKLVPDFLWYRQLVNRLYVSPPEVLPTELSYGLDLWFGDFPIARIYSGHPCAVGAWATLWRAIGSNDPHVVSNTTELSIGNQRSWAPRARFTMFGQFDPSVDRDYSKVVSPFEEY</sequence>
<dbReference type="EMBL" id="JAJFAZ020000006">
    <property type="protein sequence ID" value="KAI5323851.1"/>
    <property type="molecule type" value="Genomic_DNA"/>
</dbReference>
<organism evidence="2 3">
    <name type="scientific">Prunus dulcis</name>
    <name type="common">Almond</name>
    <name type="synonym">Amygdalus dulcis</name>
    <dbReference type="NCBI Taxonomy" id="3755"/>
    <lineage>
        <taxon>Eukaryota</taxon>
        <taxon>Viridiplantae</taxon>
        <taxon>Streptophyta</taxon>
        <taxon>Embryophyta</taxon>
        <taxon>Tracheophyta</taxon>
        <taxon>Spermatophyta</taxon>
        <taxon>Magnoliopsida</taxon>
        <taxon>eudicotyledons</taxon>
        <taxon>Gunneridae</taxon>
        <taxon>Pentapetalae</taxon>
        <taxon>rosids</taxon>
        <taxon>fabids</taxon>
        <taxon>Rosales</taxon>
        <taxon>Rosaceae</taxon>
        <taxon>Amygdaloideae</taxon>
        <taxon>Amygdaleae</taxon>
        <taxon>Prunus</taxon>
    </lineage>
</organism>
<dbReference type="Proteomes" id="UP001054821">
    <property type="component" value="Chromosome 6"/>
</dbReference>
<reference evidence="2 3" key="1">
    <citation type="journal article" date="2022" name="G3 (Bethesda)">
        <title>Whole-genome sequence and methylome profiling of the almond [Prunus dulcis (Mill.) D.A. Webb] cultivar 'Nonpareil'.</title>
        <authorList>
            <person name="D'Amico-Willman K.M."/>
            <person name="Ouma W.Z."/>
            <person name="Meulia T."/>
            <person name="Sideli G.M."/>
            <person name="Gradziel T.M."/>
            <person name="Fresnedo-Ramirez J."/>
        </authorList>
    </citation>
    <scope>NUCLEOTIDE SEQUENCE [LARGE SCALE GENOMIC DNA]</scope>
    <source>
        <strain evidence="2">Clone GOH B32 T37-40</strain>
    </source>
</reference>
<name>A0AAD4VH47_PRUDU</name>
<evidence type="ECO:0000256" key="1">
    <source>
        <dbReference type="SAM" id="MobiDB-lite"/>
    </source>
</evidence>
<proteinExistence type="predicted"/>
<accession>A0AAD4VH47</accession>
<evidence type="ECO:0000313" key="3">
    <source>
        <dbReference type="Proteomes" id="UP001054821"/>
    </source>
</evidence>